<reference evidence="1 2" key="1">
    <citation type="submission" date="2020-11" db="EMBL/GenBank/DDBJ databases">
        <title>Description of Pontivivens ytuae sp. nov. isolated from deep sea sediment of Mariana Trench.</title>
        <authorList>
            <person name="Wang Z."/>
            <person name="Sun Q.-L."/>
            <person name="Xu X.-D."/>
            <person name="Tang Y.-Z."/>
            <person name="Zhang J."/>
        </authorList>
    </citation>
    <scope>NUCLEOTIDE SEQUENCE [LARGE SCALE GENOMIC DNA]</scope>
    <source>
        <strain evidence="1 2">MT2928</strain>
    </source>
</reference>
<protein>
    <recommendedName>
        <fullName evidence="3">DUF4124 domain-containing protein</fullName>
    </recommendedName>
</protein>
<evidence type="ECO:0000313" key="2">
    <source>
        <dbReference type="Proteomes" id="UP000594800"/>
    </source>
</evidence>
<name>A0A7S9LQV6_9RHOB</name>
<proteinExistence type="predicted"/>
<dbReference type="KEGG" id="poz:I0K15_17840"/>
<dbReference type="Proteomes" id="UP000594800">
    <property type="component" value="Chromosome"/>
</dbReference>
<evidence type="ECO:0000313" key="1">
    <source>
        <dbReference type="EMBL" id="QPH53619.1"/>
    </source>
</evidence>
<evidence type="ECO:0008006" key="3">
    <source>
        <dbReference type="Google" id="ProtNLM"/>
    </source>
</evidence>
<dbReference type="PROSITE" id="PS51257">
    <property type="entry name" value="PROKAR_LIPOPROTEIN"/>
    <property type="match status" value="1"/>
</dbReference>
<dbReference type="AlphaFoldDB" id="A0A7S9LQV6"/>
<dbReference type="EMBL" id="CP064942">
    <property type="protein sequence ID" value="QPH53619.1"/>
    <property type="molecule type" value="Genomic_DNA"/>
</dbReference>
<accession>A0A7S9LQV6</accession>
<gene>
    <name evidence="1" type="ORF">I0K15_17840</name>
</gene>
<sequence>MRHAIPPLVAVALLAACASEPIVECGDATGRVGYIDTDEPCAGIVDVPELAVIGDDTVVAAARPVNLPRYSTVTIGSDNAQQSRALEREIGRVRQDISRDRFELSRLPERATQNRSAREIQSDIDRSRGNLAVLRAERHRLRLQP</sequence>
<dbReference type="RefSeq" id="WP_196102828.1">
    <property type="nucleotide sequence ID" value="NZ_CP064942.1"/>
</dbReference>
<keyword evidence="2" id="KW-1185">Reference proteome</keyword>
<organism evidence="1 2">
    <name type="scientific">Pontivivens ytuae</name>
    <dbReference type="NCBI Taxonomy" id="2789856"/>
    <lineage>
        <taxon>Bacteria</taxon>
        <taxon>Pseudomonadati</taxon>
        <taxon>Pseudomonadota</taxon>
        <taxon>Alphaproteobacteria</taxon>
        <taxon>Rhodobacterales</taxon>
        <taxon>Paracoccaceae</taxon>
        <taxon>Pontivivens</taxon>
    </lineage>
</organism>